<reference evidence="1" key="1">
    <citation type="submission" date="2021-10" db="EMBL/GenBank/DDBJ databases">
        <title>Melipona bicolor Genome sequencing and assembly.</title>
        <authorList>
            <person name="Araujo N.S."/>
            <person name="Arias M.C."/>
        </authorList>
    </citation>
    <scope>NUCLEOTIDE SEQUENCE</scope>
    <source>
        <strain evidence="1">USP_2M_L1-L4_2017</strain>
        <tissue evidence="1">Whole body</tissue>
    </source>
</reference>
<protein>
    <submittedName>
        <fullName evidence="1">Uncharacterized protein</fullName>
    </submittedName>
</protein>
<sequence>MTDRLLGSRSVLPIGKINLVLASDGIRVRKWRDERRGRSDSDGHDGKNLGHGITWTLPPTGPLHRQSRRIRAELSACINALSCWHELLALNEVRVIHAFLCTEYKFRVFGSEDPVGEERKENAKFLVNWES</sequence>
<evidence type="ECO:0000313" key="1">
    <source>
        <dbReference type="EMBL" id="KAK1134821.1"/>
    </source>
</evidence>
<organism evidence="1 2">
    <name type="scientific">Melipona bicolor</name>
    <dbReference type="NCBI Taxonomy" id="60889"/>
    <lineage>
        <taxon>Eukaryota</taxon>
        <taxon>Metazoa</taxon>
        <taxon>Ecdysozoa</taxon>
        <taxon>Arthropoda</taxon>
        <taxon>Hexapoda</taxon>
        <taxon>Insecta</taxon>
        <taxon>Pterygota</taxon>
        <taxon>Neoptera</taxon>
        <taxon>Endopterygota</taxon>
        <taxon>Hymenoptera</taxon>
        <taxon>Apocrita</taxon>
        <taxon>Aculeata</taxon>
        <taxon>Apoidea</taxon>
        <taxon>Anthophila</taxon>
        <taxon>Apidae</taxon>
        <taxon>Melipona</taxon>
    </lineage>
</organism>
<evidence type="ECO:0000313" key="2">
    <source>
        <dbReference type="Proteomes" id="UP001177670"/>
    </source>
</evidence>
<dbReference type="Proteomes" id="UP001177670">
    <property type="component" value="Unassembled WGS sequence"/>
</dbReference>
<gene>
    <name evidence="1" type="ORF">K0M31_007592</name>
</gene>
<accession>A0AA40KVY5</accession>
<dbReference type="EMBL" id="JAHYIQ010000002">
    <property type="protein sequence ID" value="KAK1134821.1"/>
    <property type="molecule type" value="Genomic_DNA"/>
</dbReference>
<dbReference type="AlphaFoldDB" id="A0AA40KVY5"/>
<name>A0AA40KVY5_9HYME</name>
<proteinExistence type="predicted"/>
<comment type="caution">
    <text evidence="1">The sequence shown here is derived from an EMBL/GenBank/DDBJ whole genome shotgun (WGS) entry which is preliminary data.</text>
</comment>
<keyword evidence="2" id="KW-1185">Reference proteome</keyword>